<accession>A0A0D2CYU8</accession>
<feature type="compositionally biased region" description="Basic and acidic residues" evidence="1">
    <location>
        <begin position="194"/>
        <end position="218"/>
    </location>
</feature>
<keyword evidence="3" id="KW-1185">Reference proteome</keyword>
<dbReference type="OrthoDB" id="4158987at2759"/>
<dbReference type="EMBL" id="KN847042">
    <property type="protein sequence ID" value="KIW28754.1"/>
    <property type="molecule type" value="Genomic_DNA"/>
</dbReference>
<name>A0A0D2CYU8_9EURO</name>
<feature type="compositionally biased region" description="Polar residues" evidence="1">
    <location>
        <begin position="176"/>
        <end position="192"/>
    </location>
</feature>
<dbReference type="Proteomes" id="UP000054466">
    <property type="component" value="Unassembled WGS sequence"/>
</dbReference>
<organism evidence="2 3">
    <name type="scientific">Cladophialophora immunda</name>
    <dbReference type="NCBI Taxonomy" id="569365"/>
    <lineage>
        <taxon>Eukaryota</taxon>
        <taxon>Fungi</taxon>
        <taxon>Dikarya</taxon>
        <taxon>Ascomycota</taxon>
        <taxon>Pezizomycotina</taxon>
        <taxon>Eurotiomycetes</taxon>
        <taxon>Chaetothyriomycetidae</taxon>
        <taxon>Chaetothyriales</taxon>
        <taxon>Herpotrichiellaceae</taxon>
        <taxon>Cladophialophora</taxon>
    </lineage>
</organism>
<protein>
    <recommendedName>
        <fullName evidence="4">Glycine zipper domain-containing protein</fullName>
    </recommendedName>
</protein>
<dbReference type="HOGENOM" id="CLU_067855_0_0_1"/>
<evidence type="ECO:0008006" key="4">
    <source>
        <dbReference type="Google" id="ProtNLM"/>
    </source>
</evidence>
<feature type="compositionally biased region" description="Basic and acidic residues" evidence="1">
    <location>
        <begin position="236"/>
        <end position="255"/>
    </location>
</feature>
<dbReference type="AlphaFoldDB" id="A0A0D2CYU8"/>
<reference evidence="2 3" key="1">
    <citation type="submission" date="2015-01" db="EMBL/GenBank/DDBJ databases">
        <title>The Genome Sequence of Cladophialophora immunda CBS83496.</title>
        <authorList>
            <consortium name="The Broad Institute Genomics Platform"/>
            <person name="Cuomo C."/>
            <person name="de Hoog S."/>
            <person name="Gorbushina A."/>
            <person name="Stielow B."/>
            <person name="Teixiera M."/>
            <person name="Abouelleil A."/>
            <person name="Chapman S.B."/>
            <person name="Priest M."/>
            <person name="Young S.K."/>
            <person name="Wortman J."/>
            <person name="Nusbaum C."/>
            <person name="Birren B."/>
        </authorList>
    </citation>
    <scope>NUCLEOTIDE SEQUENCE [LARGE SCALE GENOMIC DNA]</scope>
    <source>
        <strain evidence="2 3">CBS 83496</strain>
    </source>
</reference>
<feature type="region of interest" description="Disordered" evidence="1">
    <location>
        <begin position="176"/>
        <end position="264"/>
    </location>
</feature>
<dbReference type="VEuPathDB" id="FungiDB:PV07_04628"/>
<proteinExistence type="predicted"/>
<dbReference type="GeneID" id="27343822"/>
<dbReference type="STRING" id="569365.A0A0D2CYU8"/>
<dbReference type="RefSeq" id="XP_016248970.1">
    <property type="nucleotide sequence ID" value="XM_016391451.1"/>
</dbReference>
<evidence type="ECO:0000313" key="2">
    <source>
        <dbReference type="EMBL" id="KIW28754.1"/>
    </source>
</evidence>
<feature type="region of interest" description="Disordered" evidence="1">
    <location>
        <begin position="1"/>
        <end position="31"/>
    </location>
</feature>
<evidence type="ECO:0000256" key="1">
    <source>
        <dbReference type="SAM" id="MobiDB-lite"/>
    </source>
</evidence>
<gene>
    <name evidence="2" type="ORF">PV07_04628</name>
</gene>
<feature type="compositionally biased region" description="Polar residues" evidence="1">
    <location>
        <begin position="221"/>
        <end position="235"/>
    </location>
</feature>
<evidence type="ECO:0000313" key="3">
    <source>
        <dbReference type="Proteomes" id="UP000054466"/>
    </source>
</evidence>
<sequence length="264" mass="28337">MDVMKSMLVGGKNESGSDDATPNNGDVKVTSRDEMVKTIESLQKAQKAQSTANDLKSRAMALTDSKQREKLLKEAFDKEVEAHGHSKMARRMQSGTWQGFGFGGGIGAATGLGIGAGVGTVLGAIAAVPTTGLGMLIGSGVGAIHGPWIKLGEKEEKFEDADPEKVVEALEQEVNQKNMSEVNQAAASTAASDSGREESKEKIEEKPRRKPPKLEIRSKHSTQSDQQSQTGVKQNESTKEETTPRRKPKKLEIRSTRSSTTTVT</sequence>